<dbReference type="GO" id="GO:0006231">
    <property type="term" value="P:dTMP biosynthetic process"/>
    <property type="evidence" value="ECO:0007669"/>
    <property type="project" value="UniProtKB-UniRule"/>
</dbReference>
<comment type="cofactor">
    <cofactor evidence="1">
        <name>FAD</name>
        <dbReference type="ChEBI" id="CHEBI:57692"/>
    </cofactor>
    <text evidence="1">Binds 4 FAD per tetramer. Each FAD binding site is formed by three monomers.</text>
</comment>
<dbReference type="GO" id="GO:0006235">
    <property type="term" value="P:dTTP biosynthetic process"/>
    <property type="evidence" value="ECO:0007669"/>
    <property type="project" value="UniProtKB-UniRule"/>
</dbReference>
<feature type="binding site" evidence="1">
    <location>
        <position position="178"/>
    </location>
    <ligand>
        <name>dUMP</name>
        <dbReference type="ChEBI" id="CHEBI:246422"/>
        <note>ligand shared between dimeric partners</note>
    </ligand>
</feature>
<feature type="binding site" evidence="1">
    <location>
        <begin position="86"/>
        <end position="88"/>
    </location>
    <ligand>
        <name>FAD</name>
        <dbReference type="ChEBI" id="CHEBI:57692"/>
        <note>ligand shared between neighboring subunits</note>
    </ligand>
</feature>
<comment type="function">
    <text evidence="1">Catalyzes the reductive methylation of 2'-deoxyuridine-5'-monophosphate (dUMP) to 2'-deoxythymidine-5'-monophosphate (dTMP) while utilizing 5,10-methylenetetrahydrofolate (mTHF) as the methyl donor, and NADPH and FADH(2) as the reductant.</text>
</comment>
<dbReference type="GO" id="GO:0070402">
    <property type="term" value="F:NADPH binding"/>
    <property type="evidence" value="ECO:0007669"/>
    <property type="project" value="TreeGrafter"/>
</dbReference>
<keyword evidence="1" id="KW-0545">Nucleotide biosynthesis</keyword>
<dbReference type="AlphaFoldDB" id="A0A7I9VTE6"/>
<comment type="caution">
    <text evidence="2">The sequence shown here is derived from an EMBL/GenBank/DDBJ whole genome shotgun (WGS) entry which is preliminary data.</text>
</comment>
<keyword evidence="1" id="KW-0285">Flavoprotein</keyword>
<dbReference type="RefSeq" id="WP_176068881.1">
    <property type="nucleotide sequence ID" value="NZ_BJTG01000014.1"/>
</dbReference>
<dbReference type="Gene3D" id="3.30.1360.170">
    <property type="match status" value="1"/>
</dbReference>
<keyword evidence="1" id="KW-0489">Methyltransferase</keyword>
<dbReference type="GO" id="GO:0050660">
    <property type="term" value="F:flavin adenine dinucleotide binding"/>
    <property type="evidence" value="ECO:0007669"/>
    <property type="project" value="UniProtKB-UniRule"/>
</dbReference>
<keyword evidence="1" id="KW-0274">FAD</keyword>
<dbReference type="PROSITE" id="PS51331">
    <property type="entry name" value="THYX"/>
    <property type="match status" value="1"/>
</dbReference>
<dbReference type="GO" id="GO:0050797">
    <property type="term" value="F:thymidylate synthase (FAD) activity"/>
    <property type="evidence" value="ECO:0007669"/>
    <property type="project" value="UniProtKB-UniRule"/>
</dbReference>
<gene>
    <name evidence="1" type="primary">thyX</name>
    <name evidence="2" type="ORF">AMYX_41510</name>
</gene>
<feature type="binding site" description="in other chain" evidence="1">
    <location>
        <position position="151"/>
    </location>
    <ligand>
        <name>dUMP</name>
        <dbReference type="ChEBI" id="CHEBI:246422"/>
        <note>ligand shared between dimeric partners</note>
    </ligand>
</feature>
<comment type="subunit">
    <text evidence="1">Homotetramer.</text>
</comment>
<dbReference type="InterPro" id="IPR036098">
    <property type="entry name" value="Thymidylate_synthase_ThyX_sf"/>
</dbReference>
<accession>A0A7I9VTE6</accession>
<proteinExistence type="inferred from homology"/>
<evidence type="ECO:0000313" key="2">
    <source>
        <dbReference type="EMBL" id="GEJ59410.1"/>
    </source>
</evidence>
<feature type="active site" description="Involved in ionization of N3 of dUMP, leading to its activation" evidence="1">
    <location>
        <position position="178"/>
    </location>
</feature>
<evidence type="ECO:0000313" key="3">
    <source>
        <dbReference type="Proteomes" id="UP000503640"/>
    </source>
</evidence>
<dbReference type="InterPro" id="IPR003669">
    <property type="entry name" value="Thymidylate_synthase_ThyX"/>
</dbReference>
<comment type="pathway">
    <text evidence="1">Pyrimidine metabolism; dTTP biosynthesis.</text>
</comment>
<dbReference type="EC" id="2.1.1.148" evidence="1"/>
<dbReference type="PANTHER" id="PTHR34934">
    <property type="entry name" value="FLAVIN-DEPENDENT THYMIDYLATE SYNTHASE"/>
    <property type="match status" value="1"/>
</dbReference>
<comment type="catalytic activity">
    <reaction evidence="1">
        <text>dUMP + (6R)-5,10-methylene-5,6,7,8-tetrahydrofolate + NADPH + H(+) = dTMP + (6S)-5,6,7,8-tetrahydrofolate + NADP(+)</text>
        <dbReference type="Rhea" id="RHEA:29043"/>
        <dbReference type="ChEBI" id="CHEBI:15378"/>
        <dbReference type="ChEBI" id="CHEBI:15636"/>
        <dbReference type="ChEBI" id="CHEBI:57453"/>
        <dbReference type="ChEBI" id="CHEBI:57783"/>
        <dbReference type="ChEBI" id="CHEBI:58349"/>
        <dbReference type="ChEBI" id="CHEBI:63528"/>
        <dbReference type="ChEBI" id="CHEBI:246422"/>
        <dbReference type="EC" id="2.1.1.148"/>
    </reaction>
</comment>
<reference evidence="3" key="1">
    <citation type="journal article" date="2020" name="Appl. Environ. Microbiol.">
        <title>Diazotrophic Anaeromyxobacter Isolates from Soils.</title>
        <authorList>
            <person name="Masuda Y."/>
            <person name="Yamanaka H."/>
            <person name="Xu Z.X."/>
            <person name="Shiratori Y."/>
            <person name="Aono T."/>
            <person name="Amachi S."/>
            <person name="Senoo K."/>
            <person name="Itoh H."/>
        </authorList>
    </citation>
    <scope>NUCLEOTIDE SEQUENCE [LARGE SCALE GENOMIC DNA]</scope>
    <source>
        <strain evidence="3">R267</strain>
    </source>
</reference>
<feature type="binding site" evidence="1">
    <location>
        <position position="173"/>
    </location>
    <ligand>
        <name>FAD</name>
        <dbReference type="ChEBI" id="CHEBI:57692"/>
        <note>ligand shared between neighboring subunits</note>
    </ligand>
</feature>
<name>A0A7I9VTE6_9BACT</name>
<feature type="binding site" evidence="1">
    <location>
        <position position="62"/>
    </location>
    <ligand>
        <name>FAD</name>
        <dbReference type="ChEBI" id="CHEBI:57692"/>
        <note>ligand shared between neighboring subunits</note>
    </ligand>
</feature>
<feature type="binding site" description="in other chain" evidence="1">
    <location>
        <begin position="95"/>
        <end position="99"/>
    </location>
    <ligand>
        <name>dUMP</name>
        <dbReference type="ChEBI" id="CHEBI:246422"/>
        <note>ligand shared between dimeric partners</note>
    </ligand>
</feature>
<dbReference type="GO" id="GO:0004799">
    <property type="term" value="F:thymidylate synthase activity"/>
    <property type="evidence" value="ECO:0007669"/>
    <property type="project" value="TreeGrafter"/>
</dbReference>
<organism evidence="2 3">
    <name type="scientific">Anaeromyxobacter diazotrophicus</name>
    <dbReference type="NCBI Taxonomy" id="2590199"/>
    <lineage>
        <taxon>Bacteria</taxon>
        <taxon>Pseudomonadati</taxon>
        <taxon>Myxococcota</taxon>
        <taxon>Myxococcia</taxon>
        <taxon>Myxococcales</taxon>
        <taxon>Cystobacterineae</taxon>
        <taxon>Anaeromyxobacteraceae</taxon>
        <taxon>Anaeromyxobacter</taxon>
    </lineage>
</organism>
<dbReference type="CDD" id="cd20175">
    <property type="entry name" value="ThyX"/>
    <property type="match status" value="1"/>
</dbReference>
<dbReference type="EMBL" id="BJTG01000014">
    <property type="protein sequence ID" value="GEJ59410.1"/>
    <property type="molecule type" value="Genomic_DNA"/>
</dbReference>
<comment type="caution">
    <text evidence="1">Lacks conserved residue(s) required for the propagation of feature annotation.</text>
</comment>
<dbReference type="HAMAP" id="MF_01408">
    <property type="entry name" value="ThyX"/>
    <property type="match status" value="1"/>
</dbReference>
<evidence type="ECO:0000256" key="1">
    <source>
        <dbReference type="HAMAP-Rule" id="MF_01408"/>
    </source>
</evidence>
<dbReference type="Proteomes" id="UP000503640">
    <property type="component" value="Unassembled WGS sequence"/>
</dbReference>
<feature type="binding site" evidence="1">
    <location>
        <position position="95"/>
    </location>
    <ligand>
        <name>FAD</name>
        <dbReference type="ChEBI" id="CHEBI:57692"/>
        <note>ligand shared between neighboring subunits</note>
    </ligand>
</feature>
<protein>
    <recommendedName>
        <fullName evidence="1">Flavin-dependent thymidylate synthase</fullName>
        <shortName evidence="1">FDTS</shortName>
        <ecNumber evidence="1">2.1.1.148</ecNumber>
    </recommendedName>
    <alternativeName>
        <fullName evidence="1">FAD-dependent thymidylate synthase</fullName>
    </alternativeName>
    <alternativeName>
        <fullName evidence="1">Thymidylate synthase ThyX</fullName>
        <shortName evidence="1">TS</shortName>
        <shortName evidence="1">TSase</shortName>
    </alternativeName>
</protein>
<keyword evidence="3" id="KW-1185">Reference proteome</keyword>
<keyword evidence="1" id="KW-0521">NADP</keyword>
<dbReference type="NCBIfam" id="TIGR02170">
    <property type="entry name" value="thyX"/>
    <property type="match status" value="1"/>
</dbReference>
<comment type="similarity">
    <text evidence="1">Belongs to the thymidylate synthase ThyX family.</text>
</comment>
<dbReference type="SUPFAM" id="SSF69796">
    <property type="entry name" value="Thymidylate synthase-complementing protein Thy1"/>
    <property type="match status" value="1"/>
</dbReference>
<dbReference type="UniPathway" id="UPA00575"/>
<dbReference type="PANTHER" id="PTHR34934:SF1">
    <property type="entry name" value="FLAVIN-DEPENDENT THYMIDYLATE SYNTHASE"/>
    <property type="match status" value="1"/>
</dbReference>
<dbReference type="GO" id="GO:0032259">
    <property type="term" value="P:methylation"/>
    <property type="evidence" value="ECO:0007669"/>
    <property type="project" value="UniProtKB-KW"/>
</dbReference>
<keyword evidence="1" id="KW-0808">Transferase</keyword>
<sequence>MPLEVTLIDYARDPLTKLYGAYRTCYTPKTPAEVWAEIGDGRIAPATIRDFIQERLKTGHASPLEQVVFWFGISGVSRSLSHQFVRHRIGISFEQQSQRYVKYKEERLDYVTPKTWEKTPGMRAEYDRLMAEITRVYQLALERGIPAEDARFVLPNATPTNFQVMVNFAELLHIADLRLCWRAQWEIRHMVALMRREIVKAVPEIGGYLQPKCGDKRMGYCDEPVKDWEQCPIGKVRPHKEQIFELFRQYKSGHLVPLGEDDLRKVEDAGNEE</sequence>
<feature type="binding site" evidence="1">
    <location>
        <begin position="83"/>
        <end position="86"/>
    </location>
    <ligand>
        <name>dUMP</name>
        <dbReference type="ChEBI" id="CHEBI:246422"/>
        <note>ligand shared between dimeric partners</note>
    </ligand>
</feature>
<dbReference type="Pfam" id="PF02511">
    <property type="entry name" value="Thy1"/>
    <property type="match status" value="1"/>
</dbReference>